<reference evidence="2 3" key="1">
    <citation type="journal article" date="2019" name="Int. J. Syst. Evol. Microbiol.">
        <title>The Global Catalogue of Microorganisms (GCM) 10K type strain sequencing project: providing services to taxonomists for standard genome sequencing and annotation.</title>
        <authorList>
            <consortium name="The Broad Institute Genomics Platform"/>
            <consortium name="The Broad Institute Genome Sequencing Center for Infectious Disease"/>
            <person name="Wu L."/>
            <person name="Ma J."/>
        </authorList>
    </citation>
    <scope>NUCLEOTIDE SEQUENCE [LARGE SCALE GENOMIC DNA]</scope>
    <source>
        <strain evidence="2 3">RDMS1</strain>
    </source>
</reference>
<gene>
    <name evidence="2" type="ORF">ACFQL7_01495</name>
</gene>
<keyword evidence="1" id="KW-0812">Transmembrane</keyword>
<accession>A0ABD5YKM6</accession>
<keyword evidence="3" id="KW-1185">Reference proteome</keyword>
<dbReference type="AlphaFoldDB" id="A0ABD5YKM6"/>
<keyword evidence="1" id="KW-0472">Membrane</keyword>
<keyword evidence="1" id="KW-1133">Transmembrane helix</keyword>
<evidence type="ECO:0000313" key="3">
    <source>
        <dbReference type="Proteomes" id="UP001596417"/>
    </source>
</evidence>
<comment type="caution">
    <text evidence="2">The sequence shown here is derived from an EMBL/GenBank/DDBJ whole genome shotgun (WGS) entry which is preliminary data.</text>
</comment>
<sequence>MPLASDWLSELLGVSAQLLSLAGLTVTTVLVGMTGWFSLRSAAEKIDGYTPDR</sequence>
<dbReference type="Proteomes" id="UP001596417">
    <property type="component" value="Unassembled WGS sequence"/>
</dbReference>
<organism evidence="2 3">
    <name type="scientific">Halocatena marina</name>
    <dbReference type="NCBI Taxonomy" id="2934937"/>
    <lineage>
        <taxon>Archaea</taxon>
        <taxon>Methanobacteriati</taxon>
        <taxon>Methanobacteriota</taxon>
        <taxon>Stenosarchaea group</taxon>
        <taxon>Halobacteria</taxon>
        <taxon>Halobacteriales</taxon>
        <taxon>Natronomonadaceae</taxon>
        <taxon>Halocatena</taxon>
    </lineage>
</organism>
<feature type="transmembrane region" description="Helical" evidence="1">
    <location>
        <begin position="20"/>
        <end position="39"/>
    </location>
</feature>
<evidence type="ECO:0000256" key="1">
    <source>
        <dbReference type="SAM" id="Phobius"/>
    </source>
</evidence>
<name>A0ABD5YKM6_9EURY</name>
<proteinExistence type="predicted"/>
<evidence type="ECO:0000313" key="2">
    <source>
        <dbReference type="EMBL" id="MFC7188651.1"/>
    </source>
</evidence>
<dbReference type="EMBL" id="JBHTAX010000001">
    <property type="protein sequence ID" value="MFC7188651.1"/>
    <property type="molecule type" value="Genomic_DNA"/>
</dbReference>
<dbReference type="RefSeq" id="WP_390204356.1">
    <property type="nucleotide sequence ID" value="NZ_JBHTAX010000001.1"/>
</dbReference>
<protein>
    <submittedName>
        <fullName evidence="2">Uncharacterized protein</fullName>
    </submittedName>
</protein>